<reference evidence="11" key="2">
    <citation type="submission" date="2013-12" db="EMBL/GenBank/DDBJ databases">
        <title>Evolution of pathogenesis and genome organization in the Tremellales.</title>
        <authorList>
            <person name="Cuomo C."/>
            <person name="Litvintseva A."/>
            <person name="Heitman J."/>
            <person name="Chen Y."/>
            <person name="Sun S."/>
            <person name="Springer D."/>
            <person name="Dromer F."/>
            <person name="Young S."/>
            <person name="Zeng Q."/>
            <person name="Chapman S."/>
            <person name="Gujja S."/>
            <person name="Saif S."/>
            <person name="Birren B."/>
        </authorList>
    </citation>
    <scope>NUCLEOTIDE SEQUENCE [LARGE SCALE GENOMIC DNA]</scope>
    <source>
        <strain evidence="11">CBS 10435</strain>
    </source>
</reference>
<dbReference type="SUPFAM" id="SSF144232">
    <property type="entry name" value="HIT/MYND zinc finger-like"/>
    <property type="match status" value="1"/>
</dbReference>
<dbReference type="AlphaFoldDB" id="A0A1B9IJT8"/>
<dbReference type="Proteomes" id="UP000092583">
    <property type="component" value="Unassembled WGS sequence"/>
</dbReference>
<dbReference type="GO" id="GO:0070761">
    <property type="term" value="C:pre-snoRNP complex"/>
    <property type="evidence" value="ECO:0007669"/>
    <property type="project" value="TreeGrafter"/>
</dbReference>
<dbReference type="CDD" id="cd23023">
    <property type="entry name" value="zf-HIT_BCD1"/>
    <property type="match status" value="1"/>
</dbReference>
<dbReference type="InterPro" id="IPR051639">
    <property type="entry name" value="BCD1"/>
</dbReference>
<organism evidence="10 11">
    <name type="scientific">Kwoniella mangroviensis CBS 10435</name>
    <dbReference type="NCBI Taxonomy" id="1331196"/>
    <lineage>
        <taxon>Eukaryota</taxon>
        <taxon>Fungi</taxon>
        <taxon>Dikarya</taxon>
        <taxon>Basidiomycota</taxon>
        <taxon>Agaricomycotina</taxon>
        <taxon>Tremellomycetes</taxon>
        <taxon>Tremellales</taxon>
        <taxon>Cryptococcaceae</taxon>
        <taxon>Kwoniella</taxon>
    </lineage>
</organism>
<dbReference type="PANTHER" id="PTHR13483">
    <property type="entry name" value="BOX C_D SNORNA PROTEIN 1-RELATED"/>
    <property type="match status" value="1"/>
</dbReference>
<evidence type="ECO:0000313" key="10">
    <source>
        <dbReference type="EMBL" id="OCF55634.1"/>
    </source>
</evidence>
<dbReference type="STRING" id="1331196.A0A1B9IJT8"/>
<evidence type="ECO:0000259" key="9">
    <source>
        <dbReference type="PROSITE" id="PS51083"/>
    </source>
</evidence>
<dbReference type="PROSITE" id="PS51083">
    <property type="entry name" value="ZF_HIT"/>
    <property type="match status" value="1"/>
</dbReference>
<keyword evidence="4" id="KW-0862">Zinc</keyword>
<dbReference type="GO" id="GO:0008270">
    <property type="term" value="F:zinc ion binding"/>
    <property type="evidence" value="ECO:0007669"/>
    <property type="project" value="UniProtKB-UniRule"/>
</dbReference>
<dbReference type="PANTHER" id="PTHR13483:SF3">
    <property type="entry name" value="BOX C_D SNORNA PROTEIN 1"/>
    <property type="match status" value="1"/>
</dbReference>
<evidence type="ECO:0000256" key="5">
    <source>
        <dbReference type="ARBA" id="ARBA00049598"/>
    </source>
</evidence>
<dbReference type="GO" id="GO:0048254">
    <property type="term" value="P:snoRNA localization"/>
    <property type="evidence" value="ECO:0007669"/>
    <property type="project" value="TreeGrafter"/>
</dbReference>
<dbReference type="EMBL" id="KI669466">
    <property type="protein sequence ID" value="OCF55634.1"/>
    <property type="molecule type" value="Genomic_DNA"/>
</dbReference>
<evidence type="ECO:0000256" key="2">
    <source>
        <dbReference type="ARBA" id="ARBA00022723"/>
    </source>
</evidence>
<feature type="region of interest" description="Disordered" evidence="8">
    <location>
        <begin position="356"/>
        <end position="424"/>
    </location>
</feature>
<dbReference type="InterPro" id="IPR057721">
    <property type="entry name" value="BCD1_alpha/beta"/>
</dbReference>
<dbReference type="InterPro" id="IPR007529">
    <property type="entry name" value="Znf_HIT"/>
</dbReference>
<keyword evidence="11" id="KW-1185">Reference proteome</keyword>
<accession>A0A1B9IJT8</accession>
<dbReference type="OrthoDB" id="272357at2759"/>
<keyword evidence="2" id="KW-0479">Metal-binding</keyword>
<comment type="similarity">
    <text evidence="6">Belongs to the BCD1 family.</text>
</comment>
<keyword evidence="3 7" id="KW-0863">Zinc-finger</keyword>
<dbReference type="GO" id="GO:0000463">
    <property type="term" value="P:maturation of LSU-rRNA from tricistronic rRNA transcript (SSU-rRNA, 5.8S rRNA, LSU-rRNA)"/>
    <property type="evidence" value="ECO:0007669"/>
    <property type="project" value="TreeGrafter"/>
</dbReference>
<feature type="region of interest" description="Disordered" evidence="8">
    <location>
        <begin position="134"/>
        <end position="155"/>
    </location>
</feature>
<dbReference type="Pfam" id="PF04438">
    <property type="entry name" value="zf-HIT"/>
    <property type="match status" value="1"/>
</dbReference>
<evidence type="ECO:0000256" key="6">
    <source>
        <dbReference type="ARBA" id="ARBA00049654"/>
    </source>
</evidence>
<evidence type="ECO:0000256" key="4">
    <source>
        <dbReference type="ARBA" id="ARBA00022833"/>
    </source>
</evidence>
<evidence type="ECO:0000256" key="8">
    <source>
        <dbReference type="SAM" id="MobiDB-lite"/>
    </source>
</evidence>
<keyword evidence="1" id="KW-0597">Phosphoprotein</keyword>
<evidence type="ECO:0000256" key="1">
    <source>
        <dbReference type="ARBA" id="ARBA00022553"/>
    </source>
</evidence>
<feature type="domain" description="HIT-type" evidence="9">
    <location>
        <begin position="50"/>
        <end position="84"/>
    </location>
</feature>
<dbReference type="GO" id="GO:0005634">
    <property type="term" value="C:nucleus"/>
    <property type="evidence" value="ECO:0007669"/>
    <property type="project" value="TreeGrafter"/>
</dbReference>
<protein>
    <recommendedName>
        <fullName evidence="9">HIT-type domain-containing protein</fullName>
    </recommendedName>
</protein>
<gene>
    <name evidence="10" type="ORF">L486_07119</name>
</gene>
<comment type="function">
    <text evidence="5">Required for box C/D snoRNAs accumulation involved in snoRNA processing, snoRNA transport to the nucleolus and ribosome biogenesis.</text>
</comment>
<feature type="compositionally biased region" description="Acidic residues" evidence="8">
    <location>
        <begin position="378"/>
        <end position="422"/>
    </location>
</feature>
<evidence type="ECO:0000256" key="7">
    <source>
        <dbReference type="PROSITE-ProRule" id="PRU00453"/>
    </source>
</evidence>
<dbReference type="GO" id="GO:0000492">
    <property type="term" value="P:box C/D snoRNP assembly"/>
    <property type="evidence" value="ECO:0007669"/>
    <property type="project" value="TreeGrafter"/>
</dbReference>
<feature type="compositionally biased region" description="Basic and acidic residues" evidence="8">
    <location>
        <begin position="356"/>
        <end position="368"/>
    </location>
</feature>
<reference evidence="10 11" key="1">
    <citation type="submission" date="2013-07" db="EMBL/GenBank/DDBJ databases">
        <title>The Genome Sequence of Kwoniella mangroviensis CBS10435.</title>
        <authorList>
            <consortium name="The Broad Institute Genome Sequencing Platform"/>
            <person name="Cuomo C."/>
            <person name="Litvintseva A."/>
            <person name="Chen Y."/>
            <person name="Heitman J."/>
            <person name="Sun S."/>
            <person name="Springer D."/>
            <person name="Dromer F."/>
            <person name="Young S.K."/>
            <person name="Zeng Q."/>
            <person name="Gargeya S."/>
            <person name="Fitzgerald M."/>
            <person name="Abouelleil A."/>
            <person name="Alvarado L."/>
            <person name="Berlin A.M."/>
            <person name="Chapman S.B."/>
            <person name="Dewar J."/>
            <person name="Goldberg J."/>
            <person name="Griggs A."/>
            <person name="Gujja S."/>
            <person name="Hansen M."/>
            <person name="Howarth C."/>
            <person name="Imamovic A."/>
            <person name="Larimer J."/>
            <person name="McCowan C."/>
            <person name="Murphy C."/>
            <person name="Pearson M."/>
            <person name="Priest M."/>
            <person name="Roberts A."/>
            <person name="Saif S."/>
            <person name="Shea T."/>
            <person name="Sykes S."/>
            <person name="Wortman J."/>
            <person name="Nusbaum C."/>
            <person name="Birren B."/>
        </authorList>
    </citation>
    <scope>NUCLEOTIDE SEQUENCE [LARGE SCALE GENOMIC DNA]</scope>
    <source>
        <strain evidence="10 11">CBS 10435</strain>
    </source>
</reference>
<evidence type="ECO:0000256" key="3">
    <source>
        <dbReference type="ARBA" id="ARBA00022771"/>
    </source>
</evidence>
<evidence type="ECO:0000313" key="11">
    <source>
        <dbReference type="Proteomes" id="UP000092583"/>
    </source>
</evidence>
<dbReference type="Pfam" id="PF25790">
    <property type="entry name" value="BCD1"/>
    <property type="match status" value="1"/>
</dbReference>
<proteinExistence type="inferred from homology"/>
<dbReference type="Gene3D" id="3.30.60.190">
    <property type="match status" value="1"/>
</dbReference>
<name>A0A1B9IJT8_9TREE</name>
<sequence>MNHPLPPRPDFVPSLGGPSRLSTSIILPTTTAPAAPIIKPTVPRVDPTRCSSCDLPQPKYTCPRCSKRSCSLECSKKHKVVDECSGVRDPTSFVPLTAYGQGAWSDDYKWLEEGRRKVTQWGENVGYQEMVNATKKPSKHTHTEKRKDGKIVKKRNTKKDLLKRQLLMAHNCHMDYMPMGMERRKLNQSSWNPRTKQLHITIHLTIPTCILDPSLPSSSQTKTITHTRVLFSSPSADISPLPTLSSLLTSPPSTSSNIIYVLPYQSTPSRPAPDHTKGQKLFYPPLDLLKPIAEALSGTSWVEFPIIEVMEKTTWAEGIQQGEFVVVPLSERPIALRSKDSGWVKRKVENVDIQEDRAESPKKAKIDGKGLMALGDYGSDDEDDVDDDLDDQEEEDDDVADDSTLEGDEDLEQEEADSEEPSTEVLQAVGAALAADLGGA</sequence>